<dbReference type="Proteomes" id="UP000516404">
    <property type="component" value="Chromosome"/>
</dbReference>
<dbReference type="EMBL" id="CP061539">
    <property type="protein sequence ID" value="QNV38705.1"/>
    <property type="molecule type" value="Genomic_DNA"/>
</dbReference>
<dbReference type="KEGG" id="rter:IDM49_05550"/>
<protein>
    <recommendedName>
        <fullName evidence="5">Holin</fullName>
    </recommendedName>
</protein>
<gene>
    <name evidence="3" type="ORF">IDM49_05550</name>
</gene>
<dbReference type="AlphaFoldDB" id="A0A7H2BGA9"/>
<name>A0A7H2BGA9_9MICC</name>
<dbReference type="RefSeq" id="WP_190725301.1">
    <property type="nucleotide sequence ID" value="NZ_CP061539.1"/>
</dbReference>
<reference evidence="3 4" key="1">
    <citation type="submission" date="2020-09" db="EMBL/GenBank/DDBJ databases">
        <title>Investigation of environmental microbes.</title>
        <authorList>
            <person name="Ou Y."/>
            <person name="Kang Q."/>
        </authorList>
    </citation>
    <scope>NUCLEOTIDE SEQUENCE [LARGE SCALE GENOMIC DNA]</scope>
    <source>
        <strain evidence="3 4">KJZ-14</strain>
    </source>
</reference>
<evidence type="ECO:0000256" key="2">
    <source>
        <dbReference type="SAM" id="Phobius"/>
    </source>
</evidence>
<sequence length="121" mass="12609">MEEQYKDTISPAARKAIYWVYFAVTLVVGSCQAYVAAIGAAQPNWITGALAVLAYAGAMLGLQAAVFTPKTPVSAVKPVDDGVATIEPVDATTIVEENQQDMSGGFEPIPLDSSGRVASTS</sequence>
<keyword evidence="2" id="KW-0472">Membrane</keyword>
<keyword evidence="2" id="KW-1133">Transmembrane helix</keyword>
<evidence type="ECO:0008006" key="5">
    <source>
        <dbReference type="Google" id="ProtNLM"/>
    </source>
</evidence>
<keyword evidence="2" id="KW-0812">Transmembrane</keyword>
<dbReference type="PROSITE" id="PS51257">
    <property type="entry name" value="PROKAR_LIPOPROTEIN"/>
    <property type="match status" value="1"/>
</dbReference>
<feature type="transmembrane region" description="Helical" evidence="2">
    <location>
        <begin position="16"/>
        <end position="39"/>
    </location>
</feature>
<proteinExistence type="predicted"/>
<feature type="region of interest" description="Disordered" evidence="1">
    <location>
        <begin position="100"/>
        <end position="121"/>
    </location>
</feature>
<evidence type="ECO:0000313" key="3">
    <source>
        <dbReference type="EMBL" id="QNV38705.1"/>
    </source>
</evidence>
<feature type="transmembrane region" description="Helical" evidence="2">
    <location>
        <begin position="45"/>
        <end position="67"/>
    </location>
</feature>
<dbReference type="GeneID" id="96623693"/>
<evidence type="ECO:0000313" key="4">
    <source>
        <dbReference type="Proteomes" id="UP000516404"/>
    </source>
</evidence>
<accession>A0A7H2BGA9</accession>
<organism evidence="3 4">
    <name type="scientific">Rothia terrae</name>
    <dbReference type="NCBI Taxonomy" id="396015"/>
    <lineage>
        <taxon>Bacteria</taxon>
        <taxon>Bacillati</taxon>
        <taxon>Actinomycetota</taxon>
        <taxon>Actinomycetes</taxon>
        <taxon>Micrococcales</taxon>
        <taxon>Micrococcaceae</taxon>
        <taxon>Rothia</taxon>
    </lineage>
</organism>
<evidence type="ECO:0000256" key="1">
    <source>
        <dbReference type="SAM" id="MobiDB-lite"/>
    </source>
</evidence>
<keyword evidence="4" id="KW-1185">Reference proteome</keyword>